<dbReference type="GO" id="GO:0030968">
    <property type="term" value="P:endoplasmic reticulum unfolded protein response"/>
    <property type="evidence" value="ECO:0007669"/>
    <property type="project" value="TreeGrafter"/>
</dbReference>
<feature type="compositionally biased region" description="Low complexity" evidence="1">
    <location>
        <begin position="651"/>
        <end position="671"/>
    </location>
</feature>
<dbReference type="AlphaFoldDB" id="A0AAN6GNU8"/>
<dbReference type="EMBL" id="JAPDMZ010000127">
    <property type="protein sequence ID" value="KAK0548822.1"/>
    <property type="molecule type" value="Genomic_DNA"/>
</dbReference>
<feature type="region of interest" description="Disordered" evidence="1">
    <location>
        <begin position="341"/>
        <end position="436"/>
    </location>
</feature>
<comment type="caution">
    <text evidence="2">The sequence shown here is derived from an EMBL/GenBank/DDBJ whole genome shotgun (WGS) entry which is preliminary data.</text>
</comment>
<dbReference type="GO" id="GO:0003714">
    <property type="term" value="F:transcription corepressor activity"/>
    <property type="evidence" value="ECO:0007669"/>
    <property type="project" value="InterPro"/>
</dbReference>
<keyword evidence="3" id="KW-1185">Reference proteome</keyword>
<feature type="region of interest" description="Disordered" evidence="1">
    <location>
        <begin position="448"/>
        <end position="478"/>
    </location>
</feature>
<dbReference type="InterPro" id="IPR013927">
    <property type="entry name" value="TF_Opi1_Ccg-8"/>
</dbReference>
<protein>
    <submittedName>
        <fullName evidence="2">Transcriptional regulator opi1</fullName>
    </submittedName>
</protein>
<feature type="region of interest" description="Disordered" evidence="1">
    <location>
        <begin position="647"/>
        <end position="674"/>
    </location>
</feature>
<dbReference type="Proteomes" id="UP001176517">
    <property type="component" value="Unassembled WGS sequence"/>
</dbReference>
<feature type="region of interest" description="Disordered" evidence="1">
    <location>
        <begin position="1"/>
        <end position="79"/>
    </location>
</feature>
<evidence type="ECO:0000256" key="1">
    <source>
        <dbReference type="SAM" id="MobiDB-lite"/>
    </source>
</evidence>
<dbReference type="GO" id="GO:0005634">
    <property type="term" value="C:nucleus"/>
    <property type="evidence" value="ECO:0007669"/>
    <property type="project" value="TreeGrafter"/>
</dbReference>
<name>A0AAN6GNU8_9BASI</name>
<dbReference type="PANTHER" id="PTHR38406:SF1">
    <property type="entry name" value="TRANSCRIPTIONAL REPRESSOR OPI1"/>
    <property type="match status" value="1"/>
</dbReference>
<feature type="compositionally biased region" description="Polar residues" evidence="1">
    <location>
        <begin position="382"/>
        <end position="402"/>
    </location>
</feature>
<feature type="compositionally biased region" description="Low complexity" evidence="1">
    <location>
        <begin position="850"/>
        <end position="876"/>
    </location>
</feature>
<feature type="compositionally biased region" description="Polar residues" evidence="1">
    <location>
        <begin position="463"/>
        <end position="478"/>
    </location>
</feature>
<dbReference type="GO" id="GO:0005783">
    <property type="term" value="C:endoplasmic reticulum"/>
    <property type="evidence" value="ECO:0007669"/>
    <property type="project" value="TreeGrafter"/>
</dbReference>
<accession>A0AAN6GNU8</accession>
<feature type="compositionally biased region" description="Pro residues" evidence="1">
    <location>
        <begin position="27"/>
        <end position="38"/>
    </location>
</feature>
<feature type="compositionally biased region" description="Low complexity" evidence="1">
    <location>
        <begin position="218"/>
        <end position="244"/>
    </location>
</feature>
<proteinExistence type="predicted"/>
<feature type="compositionally biased region" description="Low complexity" evidence="1">
    <location>
        <begin position="192"/>
        <end position="208"/>
    </location>
</feature>
<organism evidence="2 3">
    <name type="scientific">Tilletia horrida</name>
    <dbReference type="NCBI Taxonomy" id="155126"/>
    <lineage>
        <taxon>Eukaryota</taxon>
        <taxon>Fungi</taxon>
        <taxon>Dikarya</taxon>
        <taxon>Basidiomycota</taxon>
        <taxon>Ustilaginomycotina</taxon>
        <taxon>Exobasidiomycetes</taxon>
        <taxon>Tilletiales</taxon>
        <taxon>Tilletiaceae</taxon>
        <taxon>Tilletia</taxon>
    </lineage>
</organism>
<dbReference type="Pfam" id="PF08618">
    <property type="entry name" value="Opi1"/>
    <property type="match status" value="1"/>
</dbReference>
<reference evidence="2" key="1">
    <citation type="journal article" date="2023" name="PhytoFront">
        <title>Draft Genome Resources of Seven Strains of Tilletia horrida, Causal Agent of Kernel Smut of Rice.</title>
        <authorList>
            <person name="Khanal S."/>
            <person name="Antony Babu S."/>
            <person name="Zhou X.G."/>
        </authorList>
    </citation>
    <scope>NUCLEOTIDE SEQUENCE</scope>
    <source>
        <strain evidence="2">TX6</strain>
    </source>
</reference>
<evidence type="ECO:0000313" key="2">
    <source>
        <dbReference type="EMBL" id="KAK0548822.1"/>
    </source>
</evidence>
<feature type="compositionally biased region" description="Pro residues" evidence="1">
    <location>
        <begin position="60"/>
        <end position="72"/>
    </location>
</feature>
<feature type="region of interest" description="Disordered" evidence="1">
    <location>
        <begin position="767"/>
        <end position="1080"/>
    </location>
</feature>
<feature type="compositionally biased region" description="Polar residues" evidence="1">
    <location>
        <begin position="990"/>
        <end position="1000"/>
    </location>
</feature>
<dbReference type="GO" id="GO:0008654">
    <property type="term" value="P:phospholipid biosynthetic process"/>
    <property type="evidence" value="ECO:0007669"/>
    <property type="project" value="TreeGrafter"/>
</dbReference>
<feature type="compositionally biased region" description="Low complexity" evidence="1">
    <location>
        <begin position="254"/>
        <end position="266"/>
    </location>
</feature>
<evidence type="ECO:0000313" key="3">
    <source>
        <dbReference type="Proteomes" id="UP001176517"/>
    </source>
</evidence>
<feature type="compositionally biased region" description="Low complexity" evidence="1">
    <location>
        <begin position="424"/>
        <end position="436"/>
    </location>
</feature>
<feature type="compositionally biased region" description="Low complexity" evidence="1">
    <location>
        <begin position="767"/>
        <end position="795"/>
    </location>
</feature>
<feature type="compositionally biased region" description="Polar residues" evidence="1">
    <location>
        <begin position="1059"/>
        <end position="1080"/>
    </location>
</feature>
<sequence>MTNAKTRRPSNGSSRSHGSNGGLPGGKLPPGPPLPMPISSPSGSRTHVSQFHNNHHSGVAPPPLQGHIPPPSHHSLPPTSQAAIENWHVYRAATSSTNAFANPGGVTPDDAYVDAPTPAEEAAYSPPGTPLHYSAIDTDDEDVRIAVTALGSMRASGSSSSVNLVPSTAGGHSTIGGHASSSHTHKSAGTIAAPSSSHAHGSAGTSSSRRISRNRAPSASSSGGHSIPSQSSGSRLRAGSQHSGSSGGKQIILGGPPSGISAGASSRSTILGNMPPPSGASSVSSSTSYVATSSSRVSSHFSSASTMSSALSTPMSTPATEHTYLSGSMLKTPSLLTADGPVPYRPLRAQASTGDIPFRGSVEKGKGKDSMGGITLPPPYHRNSNVPPSPRYSSFGSVSNALYSGPPPISGSRRRGQTTSIHRASPTSSASLSSSSLVSKNGVIIPGIRSEDTDMMPPPTAAASLTTQPGANSRSSISKAASMASLRLRKDGDANASLDVARSDVRRIGASDAFLQAKGSGLRSMLVEAGVTAGGLSAAMSNESMKSLKYCLHWLQYATVRIEHQITILRDTMVKLNHGELDMSSPAVQNLTMIKGDVVTTIKGVVDVIGKYAGIALPEQARRSVKAFVLSLPARWASVNRIQTPAITTDSSGNRRGSFGGSPASPSFGPGYAQGNEVVNAEGHPGARAMQIAATSQAANRIITLAVESLDILRNVSIVFGESLDRADVWVERLRAVGLRRKRFHEQQELDEAESAEAYMLQQQQQEWIAAQHQHQMDISGSSSGRGSASLRGFSPSPPPSGPSYTPNSMRHLAPSPSSYDGPYLDAHGYPVSHSPVRPGSGPAAHWESARGAAMAARASSPSAESAISMATTASSSKRRRTIGSANGMAPTNRHRASHSPGDGTGDQQGDVDSLRGSGAGSSASVGRPHRGAPNLSMTPTVRTPAGSDDEGGNISMPGPYNRTNGGHRGSISHAGRSNLSSPPHMHYYSSGSSNRTQQHPGAGDVSPPPGQGSANSSLFNFKAAGASSIVVPQPGGSSVMSGGSGRRSRGSVTGRHSATSGRASGPNTPASYTQPLHPE</sequence>
<feature type="region of interest" description="Disordered" evidence="1">
    <location>
        <begin position="153"/>
        <end position="286"/>
    </location>
</feature>
<dbReference type="PANTHER" id="PTHR38406">
    <property type="entry name" value="TRANSCRIPTIONAL REPRESSOR OPI1"/>
    <property type="match status" value="1"/>
</dbReference>
<dbReference type="GO" id="GO:0006357">
    <property type="term" value="P:regulation of transcription by RNA polymerase II"/>
    <property type="evidence" value="ECO:0007669"/>
    <property type="project" value="TreeGrafter"/>
</dbReference>
<gene>
    <name evidence="2" type="primary">OPI1</name>
    <name evidence="2" type="ORF">OC846_004334</name>
</gene>